<organism evidence="1 2">
    <name type="scientific">Nonlabens dokdonensis</name>
    <dbReference type="NCBI Taxonomy" id="328515"/>
    <lineage>
        <taxon>Bacteria</taxon>
        <taxon>Pseudomonadati</taxon>
        <taxon>Bacteroidota</taxon>
        <taxon>Flavobacteriia</taxon>
        <taxon>Flavobacteriales</taxon>
        <taxon>Flavobacteriaceae</taxon>
        <taxon>Nonlabens</taxon>
    </lineage>
</organism>
<dbReference type="Gene3D" id="3.40.50.300">
    <property type="entry name" value="P-loop containing nucleotide triphosphate hydrolases"/>
    <property type="match status" value="1"/>
</dbReference>
<dbReference type="Pfam" id="PF13469">
    <property type="entry name" value="Sulfotransfer_3"/>
    <property type="match status" value="1"/>
</dbReference>
<evidence type="ECO:0000313" key="2">
    <source>
        <dbReference type="Proteomes" id="UP000196102"/>
    </source>
</evidence>
<protein>
    <recommendedName>
        <fullName evidence="3">Sulfotransferase family protein</fullName>
    </recommendedName>
</protein>
<dbReference type="RefSeq" id="WP_303686001.1">
    <property type="nucleotide sequence ID" value="NZ_CAJXYO010000036.1"/>
</dbReference>
<comment type="caution">
    <text evidence="1">The sequence shown here is derived from an EMBL/GenBank/DDBJ whole genome shotgun (WGS) entry which is preliminary data.</text>
</comment>
<name>A0A1Z8B7X3_9FLAO</name>
<proteinExistence type="predicted"/>
<dbReference type="EMBL" id="MAAX01000059">
    <property type="protein sequence ID" value="OUS18696.1"/>
    <property type="molecule type" value="Genomic_DNA"/>
</dbReference>
<accession>A0A1Z8B7X3</accession>
<evidence type="ECO:0008006" key="3">
    <source>
        <dbReference type="Google" id="ProtNLM"/>
    </source>
</evidence>
<reference evidence="2" key="1">
    <citation type="journal article" date="2017" name="Proc. Natl. Acad. Sci. U.S.A.">
        <title>Simulation of Deepwater Horizon oil plume reveals substrate specialization within a complex community of hydrocarbon-degraders.</title>
        <authorList>
            <person name="Hu P."/>
            <person name="Dubinsky E.A."/>
            <person name="Probst A.J."/>
            <person name="Wang J."/>
            <person name="Sieber C.M.K."/>
            <person name="Tom L.M."/>
            <person name="Gardinali P."/>
            <person name="Banfield J.F."/>
            <person name="Atlas R.M."/>
            <person name="Andersen G.L."/>
        </authorList>
    </citation>
    <scope>NUCLEOTIDE SEQUENCE [LARGE SCALE GENOMIC DNA]</scope>
</reference>
<dbReference type="Proteomes" id="UP000196102">
    <property type="component" value="Unassembled WGS sequence"/>
</dbReference>
<dbReference type="InterPro" id="IPR027417">
    <property type="entry name" value="P-loop_NTPase"/>
</dbReference>
<sequence>MNNINRKESHKKHEDLERIFPELELILGSSEEELLKAYSNPAKKVYLIVGCARSGSTLLYQYLAKTGYFMYPTNFLSRFYYAPYIGYRLQQALIDFDLKGEVFQNLDALSNFKSNLGKTKGPKQPHEFWYFWNRFFKFKNLQQLSQKEMKDVNWSLFLKELHALEEASNRPILLKAMNLNWNLADLEQNIPNVHFIYIKRDVLYNAQSLLIARKNFYGNYDEWYSFKTPNYYSLKKSKPTVQVIEQVLANNKAVENSLKSVKESNKTIISYSDFCNNPNNLITDLNSKNANIIYKNSDLSFENGNNIKIDSLLYDEMLSYLTKIK</sequence>
<dbReference type="SUPFAM" id="SSF52540">
    <property type="entry name" value="P-loop containing nucleoside triphosphate hydrolases"/>
    <property type="match status" value="1"/>
</dbReference>
<gene>
    <name evidence="1" type="ORF">A9Q93_03505</name>
</gene>
<dbReference type="AlphaFoldDB" id="A0A1Z8B7X3"/>
<evidence type="ECO:0000313" key="1">
    <source>
        <dbReference type="EMBL" id="OUS18696.1"/>
    </source>
</evidence>